<keyword evidence="3" id="KW-1133">Transmembrane helix</keyword>
<organism evidence="4 5">
    <name type="scientific">Serratia rubidaea</name>
    <name type="common">Serratia marinorubra</name>
    <dbReference type="NCBI Taxonomy" id="61652"/>
    <lineage>
        <taxon>Bacteria</taxon>
        <taxon>Pseudomonadati</taxon>
        <taxon>Pseudomonadota</taxon>
        <taxon>Gammaproteobacteria</taxon>
        <taxon>Enterobacterales</taxon>
        <taxon>Yersiniaceae</taxon>
        <taxon>Serratia</taxon>
    </lineage>
</organism>
<keyword evidence="5" id="KW-1185">Reference proteome</keyword>
<gene>
    <name evidence="4" type="ORF">I5U13_17540</name>
</gene>
<sequence length="448" mass="47224">MKQINAQLGCERQTSPSDSSGIMQQIRRMDIGTVPIALFITICAIVAISAYANFLPKNMIGGLAVIMTLGFALAHLGKSIPLLREIGGPAILCLMVPSVLVYFNAFQPNVLATVNLLMKEANLLYFVIASLVVGSILGMNRVILIQGMIRMFVPLLAGTLSAVATGLLVGQLFGYGVYHTFFFIIVPIIGGGIGEGILPLSLAYSAILGGTPDLYVAQLAPAAVLGNIFAIVSAGVLARIGMQRRTLSGDGMLIRSAQDNALFTRQEGGGAVNFHWMGGGLLVICAFFIVGGLFEHLVHIPGPVLMILFAVLCKYCRIIPASMENGAHSFYKFVSAALVWPLMIGLGMLYVPLENVVAVFSVGYVVVCGSVVLSMGLVSFLIAPRLKMFPVEAAIVTCCHSGLGGTGDVAILSASNRMGLMPFAQIATRIGGASTVIGATLLLGWLTR</sequence>
<protein>
    <submittedName>
        <fullName evidence="4">2-hydroxycarboxylate transporter family protein</fullName>
    </submittedName>
</protein>
<feature type="transmembrane region" description="Helical" evidence="3">
    <location>
        <begin position="123"/>
        <end position="144"/>
    </location>
</feature>
<dbReference type="EMBL" id="JADULK010000009">
    <property type="protein sequence ID" value="MBH1931461.1"/>
    <property type="molecule type" value="Genomic_DNA"/>
</dbReference>
<feature type="transmembrane region" description="Helical" evidence="3">
    <location>
        <begin position="215"/>
        <end position="238"/>
    </location>
</feature>
<accession>A0ABS0MGG9</accession>
<feature type="transmembrane region" description="Helical" evidence="3">
    <location>
        <begin position="357"/>
        <end position="383"/>
    </location>
</feature>
<proteinExistence type="inferred from homology"/>
<feature type="transmembrane region" description="Helical" evidence="3">
    <location>
        <begin position="426"/>
        <end position="446"/>
    </location>
</feature>
<dbReference type="PANTHER" id="PTHR40033">
    <property type="entry name" value="NA(+)-MALATE SYMPORTER"/>
    <property type="match status" value="1"/>
</dbReference>
<evidence type="ECO:0000313" key="4">
    <source>
        <dbReference type="EMBL" id="MBH1931461.1"/>
    </source>
</evidence>
<dbReference type="InterPro" id="IPR004679">
    <property type="entry name" value="2-OHcarboxylate_transport"/>
</dbReference>
<comment type="caution">
    <text evidence="4">The sequence shown here is derived from an EMBL/GenBank/DDBJ whole genome shotgun (WGS) entry which is preliminary data.</text>
</comment>
<dbReference type="PIRSF" id="PIRSF005348">
    <property type="entry name" value="YxkH"/>
    <property type="match status" value="1"/>
</dbReference>
<reference evidence="4 5" key="1">
    <citation type="submission" date="2020-11" db="EMBL/GenBank/DDBJ databases">
        <title>Enhanced detection system for hospital associated transmission using whole genome sequencing surveillance.</title>
        <authorList>
            <person name="Harrison L.H."/>
            <person name="Van Tyne D."/>
            <person name="Marsh J.W."/>
            <person name="Griffith M.P."/>
            <person name="Snyder D.J."/>
            <person name="Cooper V.S."/>
            <person name="Mustapha M."/>
        </authorList>
    </citation>
    <scope>NUCLEOTIDE SEQUENCE [LARGE SCALE GENOMIC DNA]</scope>
    <source>
        <strain evidence="4 5">SER00230</strain>
    </source>
</reference>
<evidence type="ECO:0000256" key="2">
    <source>
        <dbReference type="SAM" id="MobiDB-lite"/>
    </source>
</evidence>
<keyword evidence="1 3" id="KW-0472">Membrane</keyword>
<evidence type="ECO:0000256" key="1">
    <source>
        <dbReference type="PIRNR" id="PIRNR005348"/>
    </source>
</evidence>
<evidence type="ECO:0000313" key="5">
    <source>
        <dbReference type="Proteomes" id="UP000624159"/>
    </source>
</evidence>
<evidence type="ECO:0000256" key="3">
    <source>
        <dbReference type="SAM" id="Phobius"/>
    </source>
</evidence>
<comment type="similarity">
    <text evidence="1">Belongs to the 2-hydroxycarboxylate transporter (2-HCT) (TC 2.A.24) family.</text>
</comment>
<feature type="transmembrane region" description="Helical" evidence="3">
    <location>
        <begin position="31"/>
        <end position="52"/>
    </location>
</feature>
<dbReference type="Proteomes" id="UP000624159">
    <property type="component" value="Unassembled WGS sequence"/>
</dbReference>
<dbReference type="Pfam" id="PF03390">
    <property type="entry name" value="2HCT"/>
    <property type="match status" value="1"/>
</dbReference>
<keyword evidence="1" id="KW-0769">Symport</keyword>
<feature type="transmembrane region" description="Helical" evidence="3">
    <location>
        <begin position="86"/>
        <end position="103"/>
    </location>
</feature>
<dbReference type="PANTHER" id="PTHR40033:SF1">
    <property type="entry name" value="CITRATE-SODIUM SYMPORTER"/>
    <property type="match status" value="1"/>
</dbReference>
<feature type="transmembrane region" description="Helical" evidence="3">
    <location>
        <begin position="58"/>
        <end position="74"/>
    </location>
</feature>
<keyword evidence="3" id="KW-0812">Transmembrane</keyword>
<dbReference type="RefSeq" id="WP_126532984.1">
    <property type="nucleotide sequence ID" value="NZ_JADULK010000009.1"/>
</dbReference>
<feature type="transmembrane region" description="Helical" evidence="3">
    <location>
        <begin position="330"/>
        <end position="351"/>
    </location>
</feature>
<feature type="transmembrane region" description="Helical" evidence="3">
    <location>
        <begin position="151"/>
        <end position="173"/>
    </location>
</feature>
<name>A0ABS0MGG9_SERRU</name>
<feature type="region of interest" description="Disordered" evidence="2">
    <location>
        <begin position="1"/>
        <end position="21"/>
    </location>
</feature>
<feature type="transmembrane region" description="Helical" evidence="3">
    <location>
        <begin position="300"/>
        <end position="318"/>
    </location>
</feature>
<feature type="transmembrane region" description="Helical" evidence="3">
    <location>
        <begin position="274"/>
        <end position="294"/>
    </location>
</feature>
<keyword evidence="1" id="KW-0813">Transport</keyword>